<protein>
    <submittedName>
        <fullName evidence="4">Transmembrane protein</fullName>
    </submittedName>
</protein>
<dbReference type="OMA" id="HREPATI"/>
<sequence length="215" mass="23958">MRGQGCANEHSVLELEKFRGGEFVIEDEGGRKRPSAIDDFGAFKKLKTRQMLYTGFVIVLPLVICQLFTQPVAYYHIPLLSASADSQYVYGETPLYELVYHPSFTQSAYVPQVPYGQYGQPMYQHLQYPVYQNGLSPVLSLPRQTTSVVDYASYMSLINDKENFQTSGCGWDATLVKCTDTLGLCKGGCRDFAVSASAPLHDCRYDPSLIYANAA</sequence>
<keyword evidence="1" id="KW-1133">Transmembrane helix</keyword>
<evidence type="ECO:0000256" key="1">
    <source>
        <dbReference type="SAM" id="Phobius"/>
    </source>
</evidence>
<dbReference type="WBParaSite" id="ACOC_0000496201-mRNA-1">
    <property type="protein sequence ID" value="ACOC_0000496201-mRNA-1"/>
    <property type="gene ID" value="ACOC_0000496201"/>
</dbReference>
<dbReference type="AlphaFoldDB" id="A0A158PG88"/>
<accession>A0A158PG88</accession>
<keyword evidence="1" id="KW-0812">Transmembrane</keyword>
<evidence type="ECO:0000313" key="3">
    <source>
        <dbReference type="Proteomes" id="UP000267027"/>
    </source>
</evidence>
<dbReference type="Proteomes" id="UP000267027">
    <property type="component" value="Unassembled WGS sequence"/>
</dbReference>
<name>A0A158PG88_ANGCS</name>
<dbReference type="EMBL" id="UYYA01003839">
    <property type="protein sequence ID" value="VDM56548.1"/>
    <property type="molecule type" value="Genomic_DNA"/>
</dbReference>
<feature type="transmembrane region" description="Helical" evidence="1">
    <location>
        <begin position="51"/>
        <end position="69"/>
    </location>
</feature>
<evidence type="ECO:0000313" key="2">
    <source>
        <dbReference type="EMBL" id="VDM56548.1"/>
    </source>
</evidence>
<keyword evidence="3" id="KW-1185">Reference proteome</keyword>
<dbReference type="OrthoDB" id="5868301at2759"/>
<organism evidence="4">
    <name type="scientific">Angiostrongylus costaricensis</name>
    <name type="common">Nematode worm</name>
    <dbReference type="NCBI Taxonomy" id="334426"/>
    <lineage>
        <taxon>Eukaryota</taxon>
        <taxon>Metazoa</taxon>
        <taxon>Ecdysozoa</taxon>
        <taxon>Nematoda</taxon>
        <taxon>Chromadorea</taxon>
        <taxon>Rhabditida</taxon>
        <taxon>Rhabditina</taxon>
        <taxon>Rhabditomorpha</taxon>
        <taxon>Strongyloidea</taxon>
        <taxon>Metastrongylidae</taxon>
        <taxon>Angiostrongylus</taxon>
    </lineage>
</organism>
<reference evidence="2 3" key="2">
    <citation type="submission" date="2018-11" db="EMBL/GenBank/DDBJ databases">
        <authorList>
            <consortium name="Pathogen Informatics"/>
        </authorList>
    </citation>
    <scope>NUCLEOTIDE SEQUENCE [LARGE SCALE GENOMIC DNA]</scope>
    <source>
        <strain evidence="2 3">Costa Rica</strain>
    </source>
</reference>
<keyword evidence="1" id="KW-0472">Membrane</keyword>
<gene>
    <name evidence="2" type="ORF">ACOC_LOCUS4963</name>
</gene>
<reference evidence="4" key="1">
    <citation type="submission" date="2016-04" db="UniProtKB">
        <authorList>
            <consortium name="WormBaseParasite"/>
        </authorList>
    </citation>
    <scope>IDENTIFICATION</scope>
</reference>
<proteinExistence type="predicted"/>
<evidence type="ECO:0000313" key="4">
    <source>
        <dbReference type="WBParaSite" id="ACOC_0000496201-mRNA-1"/>
    </source>
</evidence>